<keyword evidence="4" id="KW-1185">Reference proteome</keyword>
<dbReference type="EMBL" id="UAVW01000016">
    <property type="protein sequence ID" value="SQB15092.1"/>
    <property type="molecule type" value="Genomic_DNA"/>
</dbReference>
<sequence>MACFLKKHGLIQVRCNKDWGAVVKEKYRALAGAGLDTVADMRCPVAGGMAADYRHRYEEQGPGERSQGEQGPHLVIPDIEPILIHCAREISGRRDLCDGQKLITTPCQALADAGNALKLKDTRFLAWNGLLKELGDTVEGACAEYAVQEGTLRGNRGNRPGWWRCSAVIWDATMGME</sequence>
<dbReference type="Proteomes" id="UP000095512">
    <property type="component" value="Unassembled WGS sequence"/>
</dbReference>
<evidence type="ECO:0000313" key="1">
    <source>
        <dbReference type="EMBL" id="CUO68399.1"/>
    </source>
</evidence>
<dbReference type="EMBL" id="CZAB01000010">
    <property type="protein sequence ID" value="CUO68399.1"/>
    <property type="molecule type" value="Genomic_DNA"/>
</dbReference>
<dbReference type="AlphaFoldDB" id="A0A174H5X1"/>
<accession>A0A174H5X1</accession>
<dbReference type="Proteomes" id="UP000251853">
    <property type="component" value="Unassembled WGS sequence"/>
</dbReference>
<organism evidence="1 3">
    <name type="scientific">Enterocloster clostridioformis</name>
    <dbReference type="NCBI Taxonomy" id="1531"/>
    <lineage>
        <taxon>Bacteria</taxon>
        <taxon>Bacillati</taxon>
        <taxon>Bacillota</taxon>
        <taxon>Clostridia</taxon>
        <taxon>Lachnospirales</taxon>
        <taxon>Lachnospiraceae</taxon>
        <taxon>Enterocloster</taxon>
    </lineage>
</organism>
<protein>
    <submittedName>
        <fullName evidence="1">Uncharacterized protein</fullName>
    </submittedName>
</protein>
<evidence type="ECO:0000313" key="3">
    <source>
        <dbReference type="Proteomes" id="UP000095512"/>
    </source>
</evidence>
<proteinExistence type="predicted"/>
<reference evidence="2 4" key="2">
    <citation type="submission" date="2018-06" db="EMBL/GenBank/DDBJ databases">
        <authorList>
            <consortium name="Pathogen Informatics"/>
            <person name="Doyle S."/>
        </authorList>
    </citation>
    <scope>NUCLEOTIDE SEQUENCE [LARGE SCALE GENOMIC DNA]</scope>
    <source>
        <strain evidence="2 4">NCTC11224</strain>
    </source>
</reference>
<dbReference type="RefSeq" id="WP_225537337.1">
    <property type="nucleotide sequence ID" value="NZ_CATYWZ010000009.1"/>
</dbReference>
<name>A0A174H5X1_9FIRM</name>
<evidence type="ECO:0000313" key="4">
    <source>
        <dbReference type="Proteomes" id="UP000251853"/>
    </source>
</evidence>
<gene>
    <name evidence="1" type="ORF">ERS852480_01656</name>
    <name evidence="2" type="ORF">NCTC11224_04148</name>
</gene>
<reference evidence="1 3" key="1">
    <citation type="submission" date="2015-09" db="EMBL/GenBank/DDBJ databases">
        <authorList>
            <consortium name="Pathogen Informatics"/>
        </authorList>
    </citation>
    <scope>NUCLEOTIDE SEQUENCE [LARGE SCALE GENOMIC DNA]</scope>
    <source>
        <strain evidence="1 3">2789STDY5834865</strain>
    </source>
</reference>
<evidence type="ECO:0000313" key="2">
    <source>
        <dbReference type="EMBL" id="SQB15092.1"/>
    </source>
</evidence>